<feature type="non-terminal residue" evidence="1">
    <location>
        <position position="1"/>
    </location>
</feature>
<organism evidence="1">
    <name type="scientific">marine sediment metagenome</name>
    <dbReference type="NCBI Taxonomy" id="412755"/>
    <lineage>
        <taxon>unclassified sequences</taxon>
        <taxon>metagenomes</taxon>
        <taxon>ecological metagenomes</taxon>
    </lineage>
</organism>
<dbReference type="AlphaFoldDB" id="X0V9M3"/>
<name>X0V9M3_9ZZZZ</name>
<sequence>VVKYAQIHFTNARLLWIPFMEKGIYLRESQTDFALQKNALDLT</sequence>
<reference evidence="1" key="1">
    <citation type="journal article" date="2014" name="Front. Microbiol.">
        <title>High frequency of phylogenetically diverse reductive dehalogenase-homologous genes in deep subseafloor sedimentary metagenomes.</title>
        <authorList>
            <person name="Kawai M."/>
            <person name="Futagami T."/>
            <person name="Toyoda A."/>
            <person name="Takaki Y."/>
            <person name="Nishi S."/>
            <person name="Hori S."/>
            <person name="Arai W."/>
            <person name="Tsubouchi T."/>
            <person name="Morono Y."/>
            <person name="Uchiyama I."/>
            <person name="Ito T."/>
            <person name="Fujiyama A."/>
            <person name="Inagaki F."/>
            <person name="Takami H."/>
        </authorList>
    </citation>
    <scope>NUCLEOTIDE SEQUENCE</scope>
    <source>
        <strain evidence="1">Expedition CK06-06</strain>
    </source>
</reference>
<comment type="caution">
    <text evidence="1">The sequence shown here is derived from an EMBL/GenBank/DDBJ whole genome shotgun (WGS) entry which is preliminary data.</text>
</comment>
<accession>X0V9M3</accession>
<proteinExistence type="predicted"/>
<protein>
    <submittedName>
        <fullName evidence="1">Uncharacterized protein</fullName>
    </submittedName>
</protein>
<evidence type="ECO:0000313" key="1">
    <source>
        <dbReference type="EMBL" id="GAG09183.1"/>
    </source>
</evidence>
<dbReference type="EMBL" id="BARS01024548">
    <property type="protein sequence ID" value="GAG09183.1"/>
    <property type="molecule type" value="Genomic_DNA"/>
</dbReference>
<gene>
    <name evidence="1" type="ORF">S01H1_38960</name>
</gene>